<feature type="compositionally biased region" description="Polar residues" evidence="2">
    <location>
        <begin position="466"/>
        <end position="482"/>
    </location>
</feature>
<comment type="caution">
    <text evidence="3">The sequence shown here is derived from an EMBL/GenBank/DDBJ whole genome shotgun (WGS) entry which is preliminary data.</text>
</comment>
<feature type="region of interest" description="Disordered" evidence="2">
    <location>
        <begin position="1007"/>
        <end position="1045"/>
    </location>
</feature>
<name>A0ABQ4XAV5_9ASTR</name>
<keyword evidence="1" id="KW-0175">Coiled coil</keyword>
<evidence type="ECO:0000313" key="4">
    <source>
        <dbReference type="Proteomes" id="UP001151760"/>
    </source>
</evidence>
<sequence>MQFSECALQRDKYATGNNGIRYVLQTARGLGHLLRNFISQTKERDAAYLQHTDLDEIEEVNANVHFDANLQQASTSGTQIDKAPVYDSDGSAEQAQRKQQSLYNGKVLLEKHDPPVVHDSEETLQLAQESRQKMKQLNKEIKPANYTKINLLSGIFVSQTAKSQEEVYFVNTSKMATVSKSISIPNEEFLDDTTLSVARKFLNEVKSTIVTLQRVVKHRMTLDTHNWSSIAHQEIHKILKEEIFPIINQVDTRLQNFEIQFLKEAAKFVRDFKSLAKEADESLAKHKTLELEIERLLRAVCIIKKENEYAKLWNDWYKKCEECKYDKISYDKAYNDMQQKIERLQAQLGDLKGKSTDTPCVSNTLDPLSQKLENENVELEFQVRNYEKEIAHLKTTYKNLFDSISVTRAQTKSIIDSLQHKLHDTIYENAKLRAQLFDKVSDQVDTTKGTSMNTKFANQKVDKTNDLSNPVTSNSVPTPQESKNVIAPGMFRINPFKPFREEKYVPNKVRASVRTTPITVSQPHVVTKKDVNSDSNGLSSTGVDNTAKTRRPQPRSNTKNDRVHSASKSSCNKNKEVEVEEHHRNLLLSKNKKHMSSECKHVKLDIRNDKSEVVCAMCKQCLITANHDVCMLNYVNDMNSRGKKQKANVSNTENQKKQKPKVKKPKKVGSNERLASPKPSKPRFCLRWSPTGRFFDIKGKIIASSESESQSDCSNGDNACTSNPSEPTIKRFPNSTSFLGRLSKFVYGASTQFLGTVRFGNDHVAAILGFGDLQWGNILITRVYFVEGLGHNLFSVGQFCDSDLEVAFRRNTCFVRTLKLCPLNKAVQNPGFKARLLDKSVSGHRSTYAPSNNNNSKTQLKVIWNYLQVYNDDFNLWSNRHLRQDCSACSSTSQVLRRQRKLTTTLKQDTTPTPIIASSQATDLSNTSQDVDELEIQEHVQHQTENFNLAFFIAKRMEFVTKQARLILPYGMLLTRLFKYVMGESPELLNESYAMYDRVMYPLTAQQERKTRKDYGTKRGRHSTFSSSAFGQPSSSHLNDDDDDGNDEGTLWLRDEYRGGLRSIGKGIKNLLKGKKKN</sequence>
<feature type="region of interest" description="Disordered" evidence="2">
    <location>
        <begin position="520"/>
        <end position="582"/>
    </location>
</feature>
<feature type="compositionally biased region" description="Basic and acidic residues" evidence="2">
    <location>
        <begin position="1007"/>
        <end position="1017"/>
    </location>
</feature>
<feature type="compositionally biased region" description="Polar residues" evidence="2">
    <location>
        <begin position="715"/>
        <end position="726"/>
    </location>
</feature>
<evidence type="ECO:0000256" key="1">
    <source>
        <dbReference type="SAM" id="Coils"/>
    </source>
</evidence>
<dbReference type="Proteomes" id="UP001151760">
    <property type="component" value="Unassembled WGS sequence"/>
</dbReference>
<protein>
    <recommendedName>
        <fullName evidence="5">Integrase, catalytic region, zinc finger, CCHC-type, peptidase aspartic, catalytic</fullName>
    </recommendedName>
</protein>
<feature type="region of interest" description="Disordered" evidence="2">
    <location>
        <begin position="641"/>
        <end position="683"/>
    </location>
</feature>
<reference evidence="3" key="2">
    <citation type="submission" date="2022-01" db="EMBL/GenBank/DDBJ databases">
        <authorList>
            <person name="Yamashiro T."/>
            <person name="Shiraishi A."/>
            <person name="Satake H."/>
            <person name="Nakayama K."/>
        </authorList>
    </citation>
    <scope>NUCLEOTIDE SEQUENCE</scope>
</reference>
<feature type="region of interest" description="Disordered" evidence="2">
    <location>
        <begin position="706"/>
        <end position="726"/>
    </location>
</feature>
<feature type="region of interest" description="Disordered" evidence="2">
    <location>
        <begin position="75"/>
        <end position="97"/>
    </location>
</feature>
<evidence type="ECO:0000256" key="2">
    <source>
        <dbReference type="SAM" id="MobiDB-lite"/>
    </source>
</evidence>
<feature type="compositionally biased region" description="Basic and acidic residues" evidence="2">
    <location>
        <begin position="573"/>
        <end position="582"/>
    </location>
</feature>
<evidence type="ECO:0008006" key="5">
    <source>
        <dbReference type="Google" id="ProtNLM"/>
    </source>
</evidence>
<dbReference type="EMBL" id="BQNB010009326">
    <property type="protein sequence ID" value="GJS61951.1"/>
    <property type="molecule type" value="Genomic_DNA"/>
</dbReference>
<gene>
    <name evidence="3" type="ORF">Tco_0656735</name>
</gene>
<organism evidence="3 4">
    <name type="scientific">Tanacetum coccineum</name>
    <dbReference type="NCBI Taxonomy" id="301880"/>
    <lineage>
        <taxon>Eukaryota</taxon>
        <taxon>Viridiplantae</taxon>
        <taxon>Streptophyta</taxon>
        <taxon>Embryophyta</taxon>
        <taxon>Tracheophyta</taxon>
        <taxon>Spermatophyta</taxon>
        <taxon>Magnoliopsida</taxon>
        <taxon>eudicotyledons</taxon>
        <taxon>Gunneridae</taxon>
        <taxon>Pentapetalae</taxon>
        <taxon>asterids</taxon>
        <taxon>campanulids</taxon>
        <taxon>Asterales</taxon>
        <taxon>Asteraceae</taxon>
        <taxon>Asteroideae</taxon>
        <taxon>Anthemideae</taxon>
        <taxon>Anthemidinae</taxon>
        <taxon>Tanacetum</taxon>
    </lineage>
</organism>
<feature type="compositionally biased region" description="Basic residues" evidence="2">
    <location>
        <begin position="657"/>
        <end position="667"/>
    </location>
</feature>
<feature type="compositionally biased region" description="Low complexity" evidence="2">
    <location>
        <begin position="1023"/>
        <end position="1036"/>
    </location>
</feature>
<keyword evidence="4" id="KW-1185">Reference proteome</keyword>
<accession>A0ABQ4XAV5</accession>
<proteinExistence type="predicted"/>
<feature type="coiled-coil region" evidence="1">
    <location>
        <begin position="327"/>
        <end position="403"/>
    </location>
</feature>
<feature type="region of interest" description="Disordered" evidence="2">
    <location>
        <begin position="461"/>
        <end position="482"/>
    </location>
</feature>
<evidence type="ECO:0000313" key="3">
    <source>
        <dbReference type="EMBL" id="GJS61951.1"/>
    </source>
</evidence>
<reference evidence="3" key="1">
    <citation type="journal article" date="2022" name="Int. J. Mol. Sci.">
        <title>Draft Genome of Tanacetum Coccineum: Genomic Comparison of Closely Related Tanacetum-Family Plants.</title>
        <authorList>
            <person name="Yamashiro T."/>
            <person name="Shiraishi A."/>
            <person name="Nakayama K."/>
            <person name="Satake H."/>
        </authorList>
    </citation>
    <scope>NUCLEOTIDE SEQUENCE</scope>
</reference>
<feature type="compositionally biased region" description="Polar residues" evidence="2">
    <location>
        <begin position="533"/>
        <end position="546"/>
    </location>
</feature>